<name>A0ABD1RKL6_9LAMI</name>
<sequence length="721" mass="82167">MIVRFSCYSPNPRNPISNFSNLDKINMATVILYVYFQGVLITSDCCLPVNWLEALAHLPDPSMGHCNPVDVNTCDGDTPIPCDYFDGVYEYINQMLMEEDDWEHMPLVLQDCSALEATEKYFCDALRERDFSSSLDLSRPPSFALPQRIVDNSNDESTNNLVESFQTACYSNVFNGSDGFVESPVSHFQALNTYLTRGSQPSCQSTGVDEVLARINDYISHDIEPKENHLEVLDVEAIGSNENLANGDTGRKTNHSRDNSECVEGRNSKQLATYAEEFEQTEKYDKTLLCPKMNPGFYNESPACHCEESSDNEGKNKQRYRKPIESKRGRPRASKVSGTKKEVIDLRSLLTRCAQAMADNNTATANEFLKQIRQYSSPYGNATERLAHCFANALEARVAGTGSALYTALTSRRIPAAELLKAYQTYVAACPFKRMSNIFANKSIGRLTREATRIHIIDFGILYGFQWPCLIQGISLRPGGSPLLRITGIDFPQPGFRPAEGVEQTGRHLMNYCKRFNVPFEYNAIAKKWDTISLEDLKIERDEMVVVNCMYRLRCVPDESAGLDSQRDDVLNLIRKINPDLFIHGIVNGTYNASIFTTRFREALYHYSSLFDMLDNTIPREDQNRLLYEREEFGRDVMNVIACEGPERIERPETYKKWQVRNLRAGFRQLSLNQDIVKEVKAKVRKGYNNDFLLDEDSDWMLQGWKGRVMYALSCWMPVRE</sequence>
<feature type="region of interest" description="Leucine repeat II (LRII)" evidence="3">
    <location>
        <begin position="504"/>
        <end position="536"/>
    </location>
</feature>
<evidence type="ECO:0000256" key="1">
    <source>
        <dbReference type="ARBA" id="ARBA00023015"/>
    </source>
</evidence>
<feature type="region of interest" description="SAW" evidence="3">
    <location>
        <begin position="642"/>
        <end position="717"/>
    </location>
</feature>
<feature type="region of interest" description="Leucine repeat I (LRI)" evidence="3">
    <location>
        <begin position="344"/>
        <end position="404"/>
    </location>
</feature>
<dbReference type="PROSITE" id="PS50985">
    <property type="entry name" value="GRAS"/>
    <property type="match status" value="1"/>
</dbReference>
<feature type="short sequence motif" description="VHIID" evidence="3">
    <location>
        <begin position="454"/>
        <end position="458"/>
    </location>
</feature>
<evidence type="ECO:0000313" key="5">
    <source>
        <dbReference type="EMBL" id="KAL2488938.1"/>
    </source>
</evidence>
<comment type="caution">
    <text evidence="3">Lacks conserved residue(s) required for the propagation of feature annotation.</text>
</comment>
<feature type="region of interest" description="Disordered" evidence="4">
    <location>
        <begin position="242"/>
        <end position="266"/>
    </location>
</feature>
<gene>
    <name evidence="5" type="ORF">Fot_42230</name>
</gene>
<dbReference type="PANTHER" id="PTHR31636">
    <property type="entry name" value="OSJNBA0084A10.13 PROTEIN-RELATED"/>
    <property type="match status" value="1"/>
</dbReference>
<reference evidence="6" key="1">
    <citation type="submission" date="2024-07" db="EMBL/GenBank/DDBJ databases">
        <title>Two chromosome-level genome assemblies of Korean endemic species Abeliophyllum distichum and Forsythia ovata (Oleaceae).</title>
        <authorList>
            <person name="Jang H."/>
        </authorList>
    </citation>
    <scope>NUCLEOTIDE SEQUENCE [LARGE SCALE GENOMIC DNA]</scope>
</reference>
<dbReference type="Proteomes" id="UP001604277">
    <property type="component" value="Unassembled WGS sequence"/>
</dbReference>
<feature type="compositionally biased region" description="Basic and acidic residues" evidence="4">
    <location>
        <begin position="249"/>
        <end position="266"/>
    </location>
</feature>
<comment type="caution">
    <text evidence="5">The sequence shown here is derived from an EMBL/GenBank/DDBJ whole genome shotgun (WGS) entry which is preliminary data.</text>
</comment>
<protein>
    <submittedName>
        <fullName evidence="5">Scarecrow-like protein 14</fullName>
    </submittedName>
</protein>
<feature type="compositionally biased region" description="Basic and acidic residues" evidence="4">
    <location>
        <begin position="305"/>
        <end position="328"/>
    </location>
</feature>
<accession>A0ABD1RKL6</accession>
<dbReference type="EMBL" id="JBFOLJ010000012">
    <property type="protein sequence ID" value="KAL2488938.1"/>
    <property type="molecule type" value="Genomic_DNA"/>
</dbReference>
<dbReference type="InterPro" id="IPR005202">
    <property type="entry name" value="TF_GRAS"/>
</dbReference>
<organism evidence="5 6">
    <name type="scientific">Forsythia ovata</name>
    <dbReference type="NCBI Taxonomy" id="205694"/>
    <lineage>
        <taxon>Eukaryota</taxon>
        <taxon>Viridiplantae</taxon>
        <taxon>Streptophyta</taxon>
        <taxon>Embryophyta</taxon>
        <taxon>Tracheophyta</taxon>
        <taxon>Spermatophyta</taxon>
        <taxon>Magnoliopsida</taxon>
        <taxon>eudicotyledons</taxon>
        <taxon>Gunneridae</taxon>
        <taxon>Pentapetalae</taxon>
        <taxon>asterids</taxon>
        <taxon>lamiids</taxon>
        <taxon>Lamiales</taxon>
        <taxon>Oleaceae</taxon>
        <taxon>Forsythieae</taxon>
        <taxon>Forsythia</taxon>
    </lineage>
</organism>
<feature type="region of interest" description="Disordered" evidence="4">
    <location>
        <begin position="304"/>
        <end position="339"/>
    </location>
</feature>
<evidence type="ECO:0000256" key="2">
    <source>
        <dbReference type="ARBA" id="ARBA00023163"/>
    </source>
</evidence>
<proteinExistence type="inferred from homology"/>
<comment type="similarity">
    <text evidence="3">Belongs to the GRAS family.</text>
</comment>
<dbReference type="Pfam" id="PF03514">
    <property type="entry name" value="GRAS"/>
    <property type="match status" value="1"/>
</dbReference>
<dbReference type="AlphaFoldDB" id="A0ABD1RKL6"/>
<feature type="region of interest" description="VHIID" evidence="3">
    <location>
        <begin position="423"/>
        <end position="488"/>
    </location>
</feature>
<evidence type="ECO:0000256" key="3">
    <source>
        <dbReference type="PROSITE-ProRule" id="PRU01191"/>
    </source>
</evidence>
<evidence type="ECO:0000256" key="4">
    <source>
        <dbReference type="SAM" id="MobiDB-lite"/>
    </source>
</evidence>
<keyword evidence="2" id="KW-0804">Transcription</keyword>
<keyword evidence="1" id="KW-0805">Transcription regulation</keyword>
<keyword evidence="6" id="KW-1185">Reference proteome</keyword>
<evidence type="ECO:0000313" key="6">
    <source>
        <dbReference type="Proteomes" id="UP001604277"/>
    </source>
</evidence>